<dbReference type="EMBL" id="QGNW01000078">
    <property type="protein sequence ID" value="RVX00978.1"/>
    <property type="molecule type" value="Genomic_DNA"/>
</dbReference>
<dbReference type="Gene3D" id="3.40.50.2060">
    <property type="match status" value="1"/>
</dbReference>
<gene>
    <name evidence="1" type="primary">KEU_0</name>
    <name evidence="2" type="synonym">KEU_4</name>
    <name evidence="2" type="ORF">CK203_022846</name>
    <name evidence="1" type="ORF">CK203_069798</name>
</gene>
<protein>
    <submittedName>
        <fullName evidence="1">SNARE-interacting protein KEULE</fullName>
    </submittedName>
</protein>
<organism evidence="1 3">
    <name type="scientific">Vitis vinifera</name>
    <name type="common">Grape</name>
    <dbReference type="NCBI Taxonomy" id="29760"/>
    <lineage>
        <taxon>Eukaryota</taxon>
        <taxon>Viridiplantae</taxon>
        <taxon>Streptophyta</taxon>
        <taxon>Embryophyta</taxon>
        <taxon>Tracheophyta</taxon>
        <taxon>Spermatophyta</taxon>
        <taxon>Magnoliopsida</taxon>
        <taxon>eudicotyledons</taxon>
        <taxon>Gunneridae</taxon>
        <taxon>Pentapetalae</taxon>
        <taxon>rosids</taxon>
        <taxon>Vitales</taxon>
        <taxon>Vitaceae</taxon>
        <taxon>Viteae</taxon>
        <taxon>Vitis</taxon>
    </lineage>
</organism>
<proteinExistence type="predicted"/>
<evidence type="ECO:0000313" key="3">
    <source>
        <dbReference type="Proteomes" id="UP000288805"/>
    </source>
</evidence>
<dbReference type="EMBL" id="QGNW01001445">
    <property type="protein sequence ID" value="RVW41024.1"/>
    <property type="molecule type" value="Genomic_DNA"/>
</dbReference>
<comment type="caution">
    <text evidence="1">The sequence shown here is derived from an EMBL/GenBank/DDBJ whole genome shotgun (WGS) entry which is preliminary data.</text>
</comment>
<accession>A0A438DZU1</accession>
<name>A0A438DZU1_VITVI</name>
<evidence type="ECO:0000313" key="1">
    <source>
        <dbReference type="EMBL" id="RVW41024.1"/>
    </source>
</evidence>
<dbReference type="AlphaFoldDB" id="A0A438DZU1"/>
<dbReference type="InterPro" id="IPR043154">
    <property type="entry name" value="Sec-1-like_dom1"/>
</dbReference>
<dbReference type="SUPFAM" id="SSF56815">
    <property type="entry name" value="Sec1/munc18-like (SM) proteins"/>
    <property type="match status" value="1"/>
</dbReference>
<dbReference type="Proteomes" id="UP000288805">
    <property type="component" value="Unassembled WGS sequence"/>
</dbReference>
<dbReference type="InterPro" id="IPR036045">
    <property type="entry name" value="Sec1-like_sf"/>
</dbReference>
<sequence length="103" mass="11790">MSMSDFDFSSNAGEYKNFRQISRDRKLWAYGIFEICLLHEMLRSTKTGDSKSTWKSTLTDLPQVLIMDKVTTKVMSSSCKMADITDEGISCKLQKAFAENWTL</sequence>
<evidence type="ECO:0000313" key="2">
    <source>
        <dbReference type="EMBL" id="RVX00978.1"/>
    </source>
</evidence>
<reference evidence="1 3" key="1">
    <citation type="journal article" date="2018" name="PLoS Genet.">
        <title>Population sequencing reveals clonal diversity and ancestral inbreeding in the grapevine cultivar Chardonnay.</title>
        <authorList>
            <person name="Roach M.J."/>
            <person name="Johnson D.L."/>
            <person name="Bohlmann J."/>
            <person name="van Vuuren H.J."/>
            <person name="Jones S.J."/>
            <person name="Pretorius I.S."/>
            <person name="Schmidt S.A."/>
            <person name="Borneman A.R."/>
        </authorList>
    </citation>
    <scope>NUCLEOTIDE SEQUENCE [LARGE SCALE GENOMIC DNA]</scope>
    <source>
        <strain evidence="3">cv. Chardonnay</strain>
        <strain evidence="1">I10V1</strain>
        <tissue evidence="1">Leaf</tissue>
    </source>
</reference>